<dbReference type="KEGG" id="xdo:XDD1_0549"/>
<evidence type="ECO:0000313" key="4">
    <source>
        <dbReference type="Proteomes" id="UP000032721"/>
    </source>
</evidence>
<evidence type="ECO:0000313" key="3">
    <source>
        <dbReference type="EMBL" id="TYO97596.1"/>
    </source>
</evidence>
<name>A0A068QMX1_9GAMM</name>
<dbReference type="Pfam" id="PF25136">
    <property type="entry name" value="DUF7823"/>
    <property type="match status" value="1"/>
</dbReference>
<keyword evidence="5" id="KW-1185">Reference proteome</keyword>
<dbReference type="EMBL" id="FO704550">
    <property type="protein sequence ID" value="CDG16252.1"/>
    <property type="molecule type" value="Genomic_DNA"/>
</dbReference>
<reference evidence="2 4" key="1">
    <citation type="submission" date="2013-07" db="EMBL/GenBank/DDBJ databases">
        <authorList>
            <person name="Genoscope - CEA"/>
        </authorList>
    </citation>
    <scope>NUCLEOTIDE SEQUENCE [LARGE SCALE GENOMIC DNA]</scope>
    <source>
        <strain evidence="2">FRM16</strain>
        <strain evidence="4">FRM16 / DSM 17909</strain>
    </source>
</reference>
<proteinExistence type="predicted"/>
<dbReference type="HOGENOM" id="CLU_2557523_0_0_6"/>
<dbReference type="Proteomes" id="UP000032721">
    <property type="component" value="Chromosome"/>
</dbReference>
<reference evidence="3 5" key="2">
    <citation type="submission" date="2019-07" db="EMBL/GenBank/DDBJ databases">
        <title>Genomic Encyclopedia of Type Strains, Phase I: the one thousand microbial genomes (KMG-I) project.</title>
        <authorList>
            <person name="Kyrpides N."/>
        </authorList>
    </citation>
    <scope>NUCLEOTIDE SEQUENCE [LARGE SCALE GENOMIC DNA]</scope>
    <source>
        <strain evidence="3 5">DSM 17909</strain>
    </source>
</reference>
<accession>A0A068QMX1</accession>
<protein>
    <recommendedName>
        <fullName evidence="1">DUF7823 domain-containing protein</fullName>
    </recommendedName>
</protein>
<dbReference type="STRING" id="351671.XDD1_0549"/>
<evidence type="ECO:0000259" key="1">
    <source>
        <dbReference type="Pfam" id="PF25136"/>
    </source>
</evidence>
<dbReference type="InterPro" id="IPR056725">
    <property type="entry name" value="DUF7823"/>
</dbReference>
<feature type="domain" description="DUF7823" evidence="1">
    <location>
        <begin position="2"/>
        <end position="71"/>
    </location>
</feature>
<evidence type="ECO:0000313" key="5">
    <source>
        <dbReference type="Proteomes" id="UP000324170"/>
    </source>
</evidence>
<sequence length="82" mass="9589">MLRLLKKDLVVTVDGNTYHFSITDRDSSVDIVDSSNGYIVYVTYRQETMASMAIGDILEQTGKTKHFHFRWYDNINYPDYSK</sequence>
<evidence type="ECO:0000313" key="2">
    <source>
        <dbReference type="EMBL" id="CDG16252.1"/>
    </source>
</evidence>
<dbReference type="EMBL" id="VNHN01000087">
    <property type="protein sequence ID" value="TYO97596.1"/>
    <property type="molecule type" value="Genomic_DNA"/>
</dbReference>
<gene>
    <name evidence="3" type="ORF">LY16_03380</name>
    <name evidence="2" type="ORF">XDD1_0549</name>
</gene>
<organism evidence="2 4">
    <name type="scientific">Xenorhabdus doucetiae</name>
    <dbReference type="NCBI Taxonomy" id="351671"/>
    <lineage>
        <taxon>Bacteria</taxon>
        <taxon>Pseudomonadati</taxon>
        <taxon>Pseudomonadota</taxon>
        <taxon>Gammaproteobacteria</taxon>
        <taxon>Enterobacterales</taxon>
        <taxon>Morganellaceae</taxon>
        <taxon>Xenorhabdus</taxon>
    </lineage>
</organism>
<dbReference type="Proteomes" id="UP000324170">
    <property type="component" value="Unassembled WGS sequence"/>
</dbReference>
<dbReference type="AlphaFoldDB" id="A0A068QMX1"/>